<dbReference type="EMBL" id="AP026073">
    <property type="protein sequence ID" value="BDM72689.1"/>
    <property type="molecule type" value="Genomic_DNA"/>
</dbReference>
<sequence length="77" mass="8397">MGGDAVCGGVPEARALPLEEAAVRLRDRDRNAQRYGPHWLLPPDVCAARSRTLLVCRVRTPDGERPRPSDGRAVVPP</sequence>
<gene>
    <name evidence="1" type="ORF">HEK616_61760</name>
</gene>
<evidence type="ECO:0000313" key="2">
    <source>
        <dbReference type="Proteomes" id="UP001059597"/>
    </source>
</evidence>
<keyword evidence="2" id="KW-1185">Reference proteome</keyword>
<proteinExistence type="predicted"/>
<accession>A0ABM8A253</accession>
<organism evidence="1 2">
    <name type="scientific">Streptomyces nigrescens</name>
    <dbReference type="NCBI Taxonomy" id="1920"/>
    <lineage>
        <taxon>Bacteria</taxon>
        <taxon>Bacillati</taxon>
        <taxon>Actinomycetota</taxon>
        <taxon>Actinomycetes</taxon>
        <taxon>Kitasatosporales</taxon>
        <taxon>Streptomycetaceae</taxon>
        <taxon>Streptomyces</taxon>
    </lineage>
</organism>
<reference evidence="1" key="1">
    <citation type="submission" date="2022-06" db="EMBL/GenBank/DDBJ databases">
        <title>Complete genome sequence of Streptomyces nigrescens HEK616.</title>
        <authorList>
            <person name="Asamizu S."/>
            <person name="Onaka H."/>
        </authorList>
    </citation>
    <scope>NUCLEOTIDE SEQUENCE</scope>
    <source>
        <strain evidence="1">HEK616</strain>
    </source>
</reference>
<protein>
    <recommendedName>
        <fullName evidence="3">NUDIX hydrolase</fullName>
    </recommendedName>
</protein>
<name>A0ABM8A253_STRNI</name>
<evidence type="ECO:0000313" key="1">
    <source>
        <dbReference type="EMBL" id="BDM72689.1"/>
    </source>
</evidence>
<evidence type="ECO:0008006" key="3">
    <source>
        <dbReference type="Google" id="ProtNLM"/>
    </source>
</evidence>
<dbReference type="Proteomes" id="UP001059597">
    <property type="component" value="Chromosome"/>
</dbReference>